<organism evidence="1 2">
    <name type="scientific">Pandoraea faecigallinarum</name>
    <dbReference type="NCBI Taxonomy" id="656179"/>
    <lineage>
        <taxon>Bacteria</taxon>
        <taxon>Pseudomonadati</taxon>
        <taxon>Pseudomonadota</taxon>
        <taxon>Betaproteobacteria</taxon>
        <taxon>Burkholderiales</taxon>
        <taxon>Burkholderiaceae</taxon>
        <taxon>Pandoraea</taxon>
    </lineage>
</organism>
<protein>
    <submittedName>
        <fullName evidence="1">Uncharacterized protein</fullName>
    </submittedName>
</protein>
<evidence type="ECO:0000313" key="1">
    <source>
        <dbReference type="EMBL" id="AKM33355.1"/>
    </source>
</evidence>
<keyword evidence="1" id="KW-0614">Plasmid</keyword>
<name>A0A0H3X0F1_9BURK</name>
<dbReference type="RefSeq" id="WP_047909318.1">
    <property type="nucleotide sequence ID" value="NZ_CP011808.2"/>
</dbReference>
<accession>A0A0H3X0F1</accession>
<gene>
    <name evidence="1" type="ORF">AB870_24530</name>
</gene>
<dbReference type="Proteomes" id="UP000035651">
    <property type="component" value="Plasmid pPF72-1"/>
</dbReference>
<dbReference type="PATRIC" id="fig|656179.3.peg.5272"/>
<reference evidence="1" key="1">
    <citation type="submission" date="2016-06" db="EMBL/GenBank/DDBJ databases">
        <title>Complete Genome Sequence of Pandoraea faecigallinarum DSM-23572.</title>
        <authorList>
            <person name="Yong D."/>
            <person name="Ee R."/>
            <person name="Lim Y.-L."/>
            <person name="Yin W.-F."/>
            <person name="Chan K.-G."/>
        </authorList>
    </citation>
    <scope>NUCLEOTIDE SEQUENCE</scope>
    <source>
        <strain evidence="1">DSM 23572</strain>
        <plasmid evidence="1">pPF72-1</plasmid>
    </source>
</reference>
<sequence length="137" mass="15361">MISMALCKLTIETRLSAQGCSVDQIRDANITTSIAANMQDGGNHVVGVVKLSVNGMEEQFIIDPWNDGAIITPSEIKKFYGENRSRFADENANFEKNDRLTDVINDSLYLNAVATSMREIHRIDIDNTNWRAQQLAR</sequence>
<geneLocation type="plasmid" evidence="1 2">
    <name>pPF72-1</name>
</geneLocation>
<evidence type="ECO:0000313" key="2">
    <source>
        <dbReference type="Proteomes" id="UP000035651"/>
    </source>
</evidence>
<keyword evidence="2" id="KW-1185">Reference proteome</keyword>
<dbReference type="KEGG" id="pfg:AB870_24530"/>
<dbReference type="AlphaFoldDB" id="A0A0H3X0F1"/>
<proteinExistence type="predicted"/>
<dbReference type="EMBL" id="CP011808">
    <property type="protein sequence ID" value="AKM33355.1"/>
    <property type="molecule type" value="Genomic_DNA"/>
</dbReference>